<evidence type="ECO:0000313" key="1">
    <source>
        <dbReference type="EMBL" id="CAE6481203.1"/>
    </source>
</evidence>
<gene>
    <name evidence="1" type="ORF">RDB_LOCUS118521</name>
</gene>
<comment type="caution">
    <text evidence="1">The sequence shown here is derived from an EMBL/GenBank/DDBJ whole genome shotgun (WGS) entry which is preliminary data.</text>
</comment>
<accession>A0A8H3CJ90</accession>
<name>A0A8H3CJ90_9AGAM</name>
<reference evidence="1" key="1">
    <citation type="submission" date="2021-01" db="EMBL/GenBank/DDBJ databases">
        <authorList>
            <person name="Kaushik A."/>
        </authorList>
    </citation>
    <scope>NUCLEOTIDE SEQUENCE</scope>
    <source>
        <strain evidence="1">AG2-2IIIB</strain>
    </source>
</reference>
<evidence type="ECO:0000313" key="2">
    <source>
        <dbReference type="Proteomes" id="UP000663843"/>
    </source>
</evidence>
<protein>
    <submittedName>
        <fullName evidence="1">Uncharacterized protein</fullName>
    </submittedName>
</protein>
<dbReference type="EMBL" id="CAJMWT010003929">
    <property type="protein sequence ID" value="CAE6481203.1"/>
    <property type="molecule type" value="Genomic_DNA"/>
</dbReference>
<dbReference type="AlphaFoldDB" id="A0A8H3CJ90"/>
<organism evidence="1 2">
    <name type="scientific">Rhizoctonia solani</name>
    <dbReference type="NCBI Taxonomy" id="456999"/>
    <lineage>
        <taxon>Eukaryota</taxon>
        <taxon>Fungi</taxon>
        <taxon>Dikarya</taxon>
        <taxon>Basidiomycota</taxon>
        <taxon>Agaricomycotina</taxon>
        <taxon>Agaricomycetes</taxon>
        <taxon>Cantharellales</taxon>
        <taxon>Ceratobasidiaceae</taxon>
        <taxon>Rhizoctonia</taxon>
    </lineage>
</organism>
<proteinExistence type="predicted"/>
<sequence length="179" mass="19902">MPTHYASVKHGLAMGLVGSAERYLDSAVNESIHGAVLVSGFHEAYTQVFHQLLRLFDYGLQELVKEDEEYQLNILCPYVFMSMNAIFSVVDQDLKRNWTEILRYQYVGKMKGAAEIELKPLIEQAEVANIFRVIKKNDNTLSQTGDLVATDGCRDDVGDIKNNISPHRAGLVGSGGPDP</sequence>
<dbReference type="Proteomes" id="UP000663843">
    <property type="component" value="Unassembled WGS sequence"/>
</dbReference>